<comment type="similarity">
    <text evidence="5">Belongs to the NtaA/SnaA/DszA monooxygenase family.</text>
</comment>
<keyword evidence="1" id="KW-0285">Flavoprotein</keyword>
<name>A0ABR0EMP9_ZASCE</name>
<dbReference type="PIRSF" id="PIRSF000337">
    <property type="entry name" value="NTA_MOA"/>
    <property type="match status" value="1"/>
</dbReference>
<proteinExistence type="inferred from homology"/>
<keyword evidence="4" id="KW-0503">Monooxygenase</keyword>
<accession>A0ABR0EMP9</accession>
<dbReference type="EMBL" id="JAXOVC010000005">
    <property type="protein sequence ID" value="KAK4502088.1"/>
    <property type="molecule type" value="Genomic_DNA"/>
</dbReference>
<feature type="domain" description="Luciferase-like" evidence="6">
    <location>
        <begin position="30"/>
        <end position="395"/>
    </location>
</feature>
<sequence length="471" mass="51677">MPPKQIKICFLEISNVGGYMASGQWRREDDTSLEKATLQYYTDLARLAERGKASSIFFADWFVGFDVYGGSLDTMLRGGHQVAHLDPLTPISAMAAVTESVAFAVTQSTTYSNPYVLARQMSSLDHLTGGRCAWNVVTSHTESSAHALGHDTILPHDERYAKADEFMDVVYKLWESSWAPGSVQLDKGTGLAFDADRIKKISHQGKHFQMAGRHQVHPSPQRTPVLFQAGTSKAGSAFASKHAEAIFLNTFSPSQAAKVISETRSAASAVGRHPDSIKFFPCIMPIIGKTKEEANAKYGKAVSYADPVAGLAQLSGYTGIDLAPYPLDEPMDLSKMSQAMAIQAVFKALAASEDELDQPWTPRRLGMRMALGGLHPCPVGTAEEVADVFEQWIEEADVDGFNIGSVTNPSSWEDVVDLLIPVLQDRGLYWRDYDVPGGTFRENLLGQKELREDHYGASFKVKEEPSLPRPQ</sequence>
<evidence type="ECO:0000313" key="7">
    <source>
        <dbReference type="EMBL" id="KAK4502088.1"/>
    </source>
</evidence>
<protein>
    <recommendedName>
        <fullName evidence="6">Luciferase-like domain-containing protein</fullName>
    </recommendedName>
</protein>
<dbReference type="NCBIfam" id="TIGR03860">
    <property type="entry name" value="FMN_nitrolo"/>
    <property type="match status" value="1"/>
</dbReference>
<dbReference type="InterPro" id="IPR016215">
    <property type="entry name" value="NTA_MOA"/>
</dbReference>
<organism evidence="7 8">
    <name type="scientific">Zasmidium cellare</name>
    <name type="common">Wine cellar mold</name>
    <name type="synonym">Racodium cellare</name>
    <dbReference type="NCBI Taxonomy" id="395010"/>
    <lineage>
        <taxon>Eukaryota</taxon>
        <taxon>Fungi</taxon>
        <taxon>Dikarya</taxon>
        <taxon>Ascomycota</taxon>
        <taxon>Pezizomycotina</taxon>
        <taxon>Dothideomycetes</taxon>
        <taxon>Dothideomycetidae</taxon>
        <taxon>Mycosphaerellales</taxon>
        <taxon>Mycosphaerellaceae</taxon>
        <taxon>Zasmidium</taxon>
    </lineage>
</organism>
<dbReference type="SUPFAM" id="SSF51679">
    <property type="entry name" value="Bacterial luciferase-like"/>
    <property type="match status" value="1"/>
</dbReference>
<dbReference type="InterPro" id="IPR051260">
    <property type="entry name" value="Diverse_substr_monoxygenases"/>
</dbReference>
<reference evidence="7 8" key="1">
    <citation type="journal article" date="2023" name="G3 (Bethesda)">
        <title>A chromosome-level genome assembly of Zasmidium syzygii isolated from banana leaves.</title>
        <authorList>
            <person name="van Westerhoven A.C."/>
            <person name="Mehrabi R."/>
            <person name="Talebi R."/>
            <person name="Steentjes M.B.F."/>
            <person name="Corcolon B."/>
            <person name="Chong P.A."/>
            <person name="Kema G.H.J."/>
            <person name="Seidl M.F."/>
        </authorList>
    </citation>
    <scope>NUCLEOTIDE SEQUENCE [LARGE SCALE GENOMIC DNA]</scope>
    <source>
        <strain evidence="7 8">P124</strain>
    </source>
</reference>
<comment type="caution">
    <text evidence="7">The sequence shown here is derived from an EMBL/GenBank/DDBJ whole genome shotgun (WGS) entry which is preliminary data.</text>
</comment>
<dbReference type="Gene3D" id="3.20.20.30">
    <property type="entry name" value="Luciferase-like domain"/>
    <property type="match status" value="1"/>
</dbReference>
<evidence type="ECO:0000256" key="2">
    <source>
        <dbReference type="ARBA" id="ARBA00022643"/>
    </source>
</evidence>
<evidence type="ECO:0000256" key="3">
    <source>
        <dbReference type="ARBA" id="ARBA00023002"/>
    </source>
</evidence>
<dbReference type="InterPro" id="IPR036661">
    <property type="entry name" value="Luciferase-like_sf"/>
</dbReference>
<dbReference type="Pfam" id="PF00296">
    <property type="entry name" value="Bac_luciferase"/>
    <property type="match status" value="1"/>
</dbReference>
<keyword evidence="2" id="KW-0288">FMN</keyword>
<evidence type="ECO:0000259" key="6">
    <source>
        <dbReference type="Pfam" id="PF00296"/>
    </source>
</evidence>
<dbReference type="InterPro" id="IPR011251">
    <property type="entry name" value="Luciferase-like_dom"/>
</dbReference>
<gene>
    <name evidence="7" type="ORF">PRZ48_007899</name>
</gene>
<dbReference type="PANTHER" id="PTHR30011:SF16">
    <property type="entry name" value="C2H2 FINGER DOMAIN TRANSCRIPTION FACTOR (EUROFUNG)-RELATED"/>
    <property type="match status" value="1"/>
</dbReference>
<evidence type="ECO:0000256" key="4">
    <source>
        <dbReference type="ARBA" id="ARBA00023033"/>
    </source>
</evidence>
<evidence type="ECO:0000313" key="8">
    <source>
        <dbReference type="Proteomes" id="UP001305779"/>
    </source>
</evidence>
<dbReference type="Proteomes" id="UP001305779">
    <property type="component" value="Unassembled WGS sequence"/>
</dbReference>
<dbReference type="PANTHER" id="PTHR30011">
    <property type="entry name" value="ALKANESULFONATE MONOOXYGENASE-RELATED"/>
    <property type="match status" value="1"/>
</dbReference>
<evidence type="ECO:0000256" key="5">
    <source>
        <dbReference type="ARBA" id="ARBA00033748"/>
    </source>
</evidence>
<keyword evidence="8" id="KW-1185">Reference proteome</keyword>
<keyword evidence="3" id="KW-0560">Oxidoreductase</keyword>
<evidence type="ECO:0000256" key="1">
    <source>
        <dbReference type="ARBA" id="ARBA00022630"/>
    </source>
</evidence>